<gene>
    <name evidence="10 12" type="primary">recC</name>
    <name evidence="12" type="ORF">CWE09_01515</name>
</gene>
<dbReference type="PANTHER" id="PTHR30591">
    <property type="entry name" value="RECBCD ENZYME SUBUNIT RECC"/>
    <property type="match status" value="1"/>
</dbReference>
<dbReference type="EMBL" id="PIPL01000001">
    <property type="protein sequence ID" value="RUO25442.1"/>
    <property type="molecule type" value="Genomic_DNA"/>
</dbReference>
<dbReference type="GO" id="GO:0003678">
    <property type="term" value="F:DNA helicase activity"/>
    <property type="evidence" value="ECO:0007669"/>
    <property type="project" value="UniProtKB-UniRule"/>
</dbReference>
<dbReference type="RefSeq" id="WP_126802141.1">
    <property type="nucleotide sequence ID" value="NZ_PIPL01000001.1"/>
</dbReference>
<protein>
    <recommendedName>
        <fullName evidence="10">RecBCD enzyme subunit RecC</fullName>
    </recommendedName>
    <alternativeName>
        <fullName evidence="10">Exonuclease V subunit RecC</fullName>
        <shortName evidence="10">ExoV subunit RecC</shortName>
    </alternativeName>
    <alternativeName>
        <fullName evidence="10">Helicase/nuclease RecBCD subunit RecC</fullName>
    </alternativeName>
</protein>
<dbReference type="OrthoDB" id="9762834at2"/>
<comment type="caution">
    <text evidence="12">The sequence shown here is derived from an EMBL/GenBank/DDBJ whole genome shotgun (WGS) entry which is preliminary data.</text>
</comment>
<name>A0A432W5X6_9GAMM</name>
<accession>A0A432W5X6</accession>
<evidence type="ECO:0000256" key="4">
    <source>
        <dbReference type="ARBA" id="ARBA00022801"/>
    </source>
</evidence>
<keyword evidence="6 10" id="KW-0269">Exonuclease</keyword>
<dbReference type="Gene3D" id="3.40.50.300">
    <property type="entry name" value="P-loop containing nucleotide triphosphate hydrolases"/>
    <property type="match status" value="2"/>
</dbReference>
<dbReference type="SUPFAM" id="SSF52980">
    <property type="entry name" value="Restriction endonuclease-like"/>
    <property type="match status" value="1"/>
</dbReference>
<comment type="similarity">
    <text evidence="10">Belongs to the RecC family.</text>
</comment>
<dbReference type="SUPFAM" id="SSF52540">
    <property type="entry name" value="P-loop containing nucleoside triphosphate hydrolases"/>
    <property type="match status" value="2"/>
</dbReference>
<dbReference type="Proteomes" id="UP000288293">
    <property type="component" value="Unassembled WGS sequence"/>
</dbReference>
<dbReference type="AlphaFoldDB" id="A0A432W5X6"/>
<evidence type="ECO:0000256" key="3">
    <source>
        <dbReference type="ARBA" id="ARBA00022763"/>
    </source>
</evidence>
<evidence type="ECO:0000256" key="2">
    <source>
        <dbReference type="ARBA" id="ARBA00022741"/>
    </source>
</evidence>
<dbReference type="GO" id="GO:0005524">
    <property type="term" value="F:ATP binding"/>
    <property type="evidence" value="ECO:0007669"/>
    <property type="project" value="UniProtKB-UniRule"/>
</dbReference>
<keyword evidence="4 10" id="KW-0378">Hydrolase</keyword>
<keyword evidence="5 10" id="KW-0347">Helicase</keyword>
<keyword evidence="2 10" id="KW-0547">Nucleotide-binding</keyword>
<dbReference type="NCBIfam" id="TIGR01450">
    <property type="entry name" value="recC"/>
    <property type="match status" value="1"/>
</dbReference>
<dbReference type="InterPro" id="IPR027417">
    <property type="entry name" value="P-loop_NTPase"/>
</dbReference>
<dbReference type="InterPro" id="IPR006697">
    <property type="entry name" value="RecC"/>
</dbReference>
<evidence type="ECO:0000256" key="5">
    <source>
        <dbReference type="ARBA" id="ARBA00022806"/>
    </source>
</evidence>
<dbReference type="Pfam" id="PF17946">
    <property type="entry name" value="RecC_C"/>
    <property type="match status" value="1"/>
</dbReference>
<dbReference type="Gene3D" id="1.10.10.160">
    <property type="match status" value="1"/>
</dbReference>
<dbReference type="PANTHER" id="PTHR30591:SF1">
    <property type="entry name" value="RECBCD ENZYME SUBUNIT RECC"/>
    <property type="match status" value="1"/>
</dbReference>
<evidence type="ECO:0000256" key="9">
    <source>
        <dbReference type="ARBA" id="ARBA00023204"/>
    </source>
</evidence>
<keyword evidence="8 10" id="KW-0238">DNA-binding</keyword>
<evidence type="ECO:0000259" key="11">
    <source>
        <dbReference type="Pfam" id="PF17946"/>
    </source>
</evidence>
<evidence type="ECO:0000256" key="10">
    <source>
        <dbReference type="HAMAP-Rule" id="MF_01486"/>
    </source>
</evidence>
<keyword evidence="9 10" id="KW-0234">DNA repair</keyword>
<dbReference type="GO" id="GO:0009338">
    <property type="term" value="C:exodeoxyribonuclease V complex"/>
    <property type="evidence" value="ECO:0007669"/>
    <property type="project" value="InterPro"/>
</dbReference>
<dbReference type="InterPro" id="IPR013986">
    <property type="entry name" value="DExx_box_DNA_helicase_dom_sf"/>
</dbReference>
<evidence type="ECO:0000256" key="7">
    <source>
        <dbReference type="ARBA" id="ARBA00022840"/>
    </source>
</evidence>
<dbReference type="GO" id="GO:0008854">
    <property type="term" value="F:exodeoxyribonuclease V activity"/>
    <property type="evidence" value="ECO:0007669"/>
    <property type="project" value="InterPro"/>
</dbReference>
<dbReference type="Gene3D" id="3.40.50.10930">
    <property type="match status" value="1"/>
</dbReference>
<keyword evidence="3 10" id="KW-0227">DNA damage</keyword>
<dbReference type="InterPro" id="IPR011335">
    <property type="entry name" value="Restrct_endonuc-II-like"/>
</dbReference>
<keyword evidence="1 10" id="KW-0540">Nuclease</keyword>
<evidence type="ECO:0000256" key="1">
    <source>
        <dbReference type="ARBA" id="ARBA00022722"/>
    </source>
</evidence>
<organism evidence="12 13">
    <name type="scientific">Aliidiomarina minuta</name>
    <dbReference type="NCBI Taxonomy" id="880057"/>
    <lineage>
        <taxon>Bacteria</taxon>
        <taxon>Pseudomonadati</taxon>
        <taxon>Pseudomonadota</taxon>
        <taxon>Gammaproteobacteria</taxon>
        <taxon>Alteromonadales</taxon>
        <taxon>Idiomarinaceae</taxon>
        <taxon>Aliidiomarina</taxon>
    </lineage>
</organism>
<reference evidence="12 13" key="1">
    <citation type="journal article" date="2011" name="Front. Microbiol.">
        <title>Genomic signatures of strain selection and enhancement in Bacillus atrophaeus var. globigii, a historical biowarfare simulant.</title>
        <authorList>
            <person name="Gibbons H.S."/>
            <person name="Broomall S.M."/>
            <person name="McNew L.A."/>
            <person name="Daligault H."/>
            <person name="Chapman C."/>
            <person name="Bruce D."/>
            <person name="Karavis M."/>
            <person name="Krepps M."/>
            <person name="McGregor P.A."/>
            <person name="Hong C."/>
            <person name="Park K.H."/>
            <person name="Akmal A."/>
            <person name="Feldman A."/>
            <person name="Lin J.S."/>
            <person name="Chang W.E."/>
            <person name="Higgs B.W."/>
            <person name="Demirev P."/>
            <person name="Lindquist J."/>
            <person name="Liem A."/>
            <person name="Fochler E."/>
            <person name="Read T.D."/>
            <person name="Tapia R."/>
            <person name="Johnson S."/>
            <person name="Bishop-Lilly K.A."/>
            <person name="Detter C."/>
            <person name="Han C."/>
            <person name="Sozhamannan S."/>
            <person name="Rosenzweig C.N."/>
            <person name="Skowronski E.W."/>
        </authorList>
    </citation>
    <scope>NUCLEOTIDE SEQUENCE [LARGE SCALE GENOMIC DNA]</scope>
    <source>
        <strain evidence="12 13">MLST1</strain>
    </source>
</reference>
<dbReference type="GO" id="GO:0003677">
    <property type="term" value="F:DNA binding"/>
    <property type="evidence" value="ECO:0007669"/>
    <property type="project" value="UniProtKB-UniRule"/>
</dbReference>
<sequence>MSELTPGFIVAHSHRLEDLTDVAVQLSKNHPLAPLQEETILVQSNGIAQWLKTELARATGIATMLDISLPARFVWKAYRAVLGKQIPKHSPFDKDRLVWRLMRLLPALMESNPAFATLRRYTENDEDQRKLYQLSEKIADLLDQYQVYRADWLDEWTQGVELEGANQWQPELWRALVADIGAQDIWSNRAALHQHFIEQAKKLAKRPSGLPPRVIVFGISSLPQQTLEVLNAIKGYTQVLLCVHNPCQHFWADIVDGREMFRRDMQARQARKTDNEFSMDELHQHAQPLLASWGKQGRDYIRLLDLFDETRQKEEFFNDLRFDIFDETPAQTLLQQLQSDILNLRPLAETHDQWQRQLAASDTSIVLHNAHSPQREVEILHDQLLAAFAADTELKPRDIMVMVPDINAYAPYIDAVFGRLETKDKRFIPYTIADQGERHRKPLLIALEMIMGAPESRFASSDIFDLLHVPALQKRFKIDPADVEQIQQWAEQSGARWGLHGLHRQSLGLDVAFDENSWHFALQRMLYGYAAGELQGEPWQQIEPFTPVSGIQARIAGALAELLEYLERYWQLLAERRTVAEWHPLLNQLLDDFFVADTDNEQLLLSKLRSFLDSWLEASDEAAFGLPVGYNIIQELWLSSMDETGLNQRFMAGAVNFATLMPMRAIPFKKVCLLGMNDADYPRTTTRPDFDLMAQDYRPGDRSRREDDRYLFLEALLSAREQFYISWIGQNSRDNSDIPASVLVGQLCDHLVAGWATDDSDEARDNLLEQLTTKHFLQPFSAHYFATSDSSKDYFTYAAEWQAIYSPGQQDAATALLPEFRQQAPFSIRPWVDLLKEPARVFMQQRLGVYLPDYANVDLDDELFVADNLNVWQFKNEILTELVSAYKKGQLSAHGEDVEQHIARSFKRIQRRGELPLSQAAEQVKIDISASSQDIFDTLRGYLDSFAEAVPDVAINVELNGMQLAENCSNLYRLSGNEQVSQLYMTASKVVKRNSRRSIYTYRNLLEPWLRHLLLCQHFQQPVQTVIVGEGGAVTLPPIDNEQASLWLQDLAVVMQRALREPLPVALALGLPWLEMEDEKRSESALHNIYEGSAFSPGQKEHLPYLARFYGDVSSLLHSDDFAALSAKLYQPLLDTLSKETSK</sequence>
<keyword evidence="7 10" id="KW-0067">ATP-binding</keyword>
<proteinExistence type="inferred from homology"/>
<dbReference type="HAMAP" id="MF_01486">
    <property type="entry name" value="RecC"/>
    <property type="match status" value="1"/>
</dbReference>
<keyword evidence="13" id="KW-1185">Reference proteome</keyword>
<comment type="subunit">
    <text evidence="10">Heterotrimer of RecB, RecC and RecD. All subunits contribute to DNA-binding.</text>
</comment>
<feature type="domain" description="RecC C-terminal" evidence="11">
    <location>
        <begin position="826"/>
        <end position="1075"/>
    </location>
</feature>
<evidence type="ECO:0000256" key="8">
    <source>
        <dbReference type="ARBA" id="ARBA00023125"/>
    </source>
</evidence>
<evidence type="ECO:0000313" key="12">
    <source>
        <dbReference type="EMBL" id="RUO25442.1"/>
    </source>
</evidence>
<comment type="function">
    <text evidence="10">A helicase/nuclease that prepares dsDNA breaks (DSB) for recombinational DNA repair. Binds to DSBs and unwinds DNA via a highly rapid and processive ATP-dependent bidirectional helicase activity. Unwinds dsDNA until it encounters a Chi (crossover hotspot instigator) sequence from the 3' direction. Cuts ssDNA a few nucleotides 3' to the Chi site. The properties and activities of the enzyme are changed at Chi. The Chi-altered holoenzyme produces a long 3'-ssDNA overhang and facilitates RecA-binding to the ssDNA for homologous DNA recombination and repair. Holoenzyme degrades any linearized DNA that is unable to undergo homologous recombination. In the holoenzyme this subunit recognizes the wild-type Chi sequence, and when added to isolated RecB increases its ATP-dependent helicase processivity.</text>
</comment>
<dbReference type="PIRSF" id="PIRSF000980">
    <property type="entry name" value="RecC"/>
    <property type="match status" value="1"/>
</dbReference>
<evidence type="ECO:0000256" key="6">
    <source>
        <dbReference type="ARBA" id="ARBA00022839"/>
    </source>
</evidence>
<comment type="miscellaneous">
    <text evidence="10">In the RecBCD complex, RecB has a slow 3'-5' helicase, an exonuclease activity and loads RecA onto ssDNA, RecD has a fast 5'-3' helicase activity, while RecC stimulates the ATPase and processivity of the RecB helicase and contributes to recognition of the Chi site.</text>
</comment>
<dbReference type="GO" id="GO:0000724">
    <property type="term" value="P:double-strand break repair via homologous recombination"/>
    <property type="evidence" value="ECO:0007669"/>
    <property type="project" value="UniProtKB-UniRule"/>
</dbReference>
<dbReference type="InterPro" id="IPR041500">
    <property type="entry name" value="RecC_C"/>
</dbReference>
<dbReference type="Gene3D" id="1.10.10.990">
    <property type="match status" value="1"/>
</dbReference>
<dbReference type="Pfam" id="PF04257">
    <property type="entry name" value="Exonuc_V_gamma"/>
    <property type="match status" value="1"/>
</dbReference>
<evidence type="ECO:0000313" key="13">
    <source>
        <dbReference type="Proteomes" id="UP000288293"/>
    </source>
</evidence>